<gene>
    <name evidence="2" type="primary">LOC116301223</name>
</gene>
<dbReference type="Proteomes" id="UP000515163">
    <property type="component" value="Unplaced"/>
</dbReference>
<reference evidence="2" key="1">
    <citation type="submission" date="2025-08" db="UniProtKB">
        <authorList>
            <consortium name="RefSeq"/>
        </authorList>
    </citation>
    <scope>IDENTIFICATION</scope>
    <source>
        <tissue evidence="2">Tentacle</tissue>
    </source>
</reference>
<organism evidence="1 2">
    <name type="scientific">Actinia tenebrosa</name>
    <name type="common">Australian red waratah sea anemone</name>
    <dbReference type="NCBI Taxonomy" id="6105"/>
    <lineage>
        <taxon>Eukaryota</taxon>
        <taxon>Metazoa</taxon>
        <taxon>Cnidaria</taxon>
        <taxon>Anthozoa</taxon>
        <taxon>Hexacorallia</taxon>
        <taxon>Actiniaria</taxon>
        <taxon>Actiniidae</taxon>
        <taxon>Actinia</taxon>
    </lineage>
</organism>
<keyword evidence="1" id="KW-1185">Reference proteome</keyword>
<dbReference type="GeneID" id="116301223"/>
<evidence type="ECO:0000313" key="1">
    <source>
        <dbReference type="Proteomes" id="UP000515163"/>
    </source>
</evidence>
<dbReference type="OrthoDB" id="10320517at2759"/>
<protein>
    <submittedName>
        <fullName evidence="2">Uncharacterized protein LOC116301223</fullName>
    </submittedName>
</protein>
<dbReference type="InParanoid" id="A0A6P8IHF9"/>
<accession>A0A6P8IHF9</accession>
<dbReference type="RefSeq" id="XP_031566105.1">
    <property type="nucleotide sequence ID" value="XM_031710245.1"/>
</dbReference>
<dbReference type="KEGG" id="aten:116301223"/>
<proteinExistence type="predicted"/>
<dbReference type="AlphaFoldDB" id="A0A6P8IHF9"/>
<name>A0A6P8IHF9_ACTTE</name>
<evidence type="ECO:0000313" key="2">
    <source>
        <dbReference type="RefSeq" id="XP_031566105.1"/>
    </source>
</evidence>
<sequence>MFRGKVRTSTRDVHQHSLCCRSGSEKQGKEPDESRICRSPQVNWPSYHYYLTHHVRTQLSSTDIQNYYNIHSWLDNVVKNNKSEPAVADFETDCVIEEEADSLHVGDDYTSSAHLDQRYPLHVACAKAKSPIKEQKEALLSRQEKIKTLKALLTKHERCTRKETRLKGKDLNQ</sequence>